<dbReference type="PROSITE" id="PS51387">
    <property type="entry name" value="FAD_PCMH"/>
    <property type="match status" value="1"/>
</dbReference>
<dbReference type="InterPro" id="IPR016169">
    <property type="entry name" value="FAD-bd_PCMH_sub2"/>
</dbReference>
<dbReference type="InterPro" id="IPR006094">
    <property type="entry name" value="Oxid_FAD_bind_N"/>
</dbReference>
<dbReference type="InterPro" id="IPR012951">
    <property type="entry name" value="BBE"/>
</dbReference>
<keyword evidence="3" id="KW-0285">Flavoprotein</keyword>
<sequence length="604" mass="65660">MYLILGPLAGVALAWSVVLRQSDPCRCRPWENCWPSKAQWTVLNDSIQGSVARIRPVASVCHGAEYDAAACADLANLVVDSGWRASNPRTLQDWVWESGSTAEESCFYTTSPENLRQSDCHQGRVPLYSAVVESASDIQSCVKFARHHRLRLVIKNTGHDCAGRSGAPHSFQIHTGLLKNISVHENFVPRGSNTGHGPAVTLGAGVLQGEVYTHGAKNGFTIVGGECPTVGAVGGFLQGGGVSSIHSFSRGLAADNVLEYQVVTSDASLVTANEYENQDLFWALRGGGGGTFGVVTQATIRVFPDDPVTVTTTKIETALTNTLFWTEGVRELLRLLQHFNHVDVPGQLVITRPAAELLQARLELHFSNMTDEAHATNLLTSQLRIPALHGITTSNSARVQYRASSELRTKPDIYPPQYGIVEGSVLISKTALQSAQGQKLLAKKLFELTVGSNDLIFTSNLGGRVSENAAIDIPLHPAWRSAAQLVTLVRAVEPTIEGKLATLENLTSRDFPILYSIDRDSQVSYRNLGDPQEKEFQARYWGAGNYARLTAIKARWDPSELFISRSGVGSEEWDEEGICKKRAGFMAKASAILGLKRPILLHAP</sequence>
<dbReference type="SUPFAM" id="SSF56176">
    <property type="entry name" value="FAD-binding/transporter-associated domain-like"/>
    <property type="match status" value="1"/>
</dbReference>
<evidence type="ECO:0000256" key="6">
    <source>
        <dbReference type="SAM" id="SignalP"/>
    </source>
</evidence>
<dbReference type="Pfam" id="PF08031">
    <property type="entry name" value="BBE"/>
    <property type="match status" value="1"/>
</dbReference>
<proteinExistence type="inferred from homology"/>
<organism evidence="8">
    <name type="scientific">Claviceps gigantea</name>
    <dbReference type="NCBI Taxonomy" id="89175"/>
    <lineage>
        <taxon>Eukaryota</taxon>
        <taxon>Fungi</taxon>
        <taxon>Dikarya</taxon>
        <taxon>Ascomycota</taxon>
        <taxon>Pezizomycotina</taxon>
        <taxon>Sordariomycetes</taxon>
        <taxon>Hypocreomycetidae</taxon>
        <taxon>Hypocreales</taxon>
        <taxon>Clavicipitaceae</taxon>
        <taxon>Claviceps</taxon>
    </lineage>
</organism>
<accession>A0A2H4P5A7</accession>
<dbReference type="PANTHER" id="PTHR42973:SF39">
    <property type="entry name" value="FAD-BINDING PCMH-TYPE DOMAIN-CONTAINING PROTEIN"/>
    <property type="match status" value="1"/>
</dbReference>
<name>A0A2H4P5A7_9HYPO</name>
<dbReference type="GO" id="GO:0071949">
    <property type="term" value="F:FAD binding"/>
    <property type="evidence" value="ECO:0007669"/>
    <property type="project" value="InterPro"/>
</dbReference>
<evidence type="ECO:0000313" key="8">
    <source>
        <dbReference type="EMBL" id="ATW01299.1"/>
    </source>
</evidence>
<feature type="domain" description="FAD-binding PCMH-type" evidence="7">
    <location>
        <begin position="121"/>
        <end position="305"/>
    </location>
</feature>
<dbReference type="GO" id="GO:0016491">
    <property type="term" value="F:oxidoreductase activity"/>
    <property type="evidence" value="ECO:0007669"/>
    <property type="project" value="UniProtKB-KW"/>
</dbReference>
<feature type="chain" id="PRO_5014194058" evidence="6">
    <location>
        <begin position="17"/>
        <end position="604"/>
    </location>
</feature>
<evidence type="ECO:0000256" key="4">
    <source>
        <dbReference type="ARBA" id="ARBA00022827"/>
    </source>
</evidence>
<dbReference type="InterPro" id="IPR050416">
    <property type="entry name" value="FAD-linked_Oxidoreductase"/>
</dbReference>
<feature type="signal peptide" evidence="6">
    <location>
        <begin position="1"/>
        <end position="16"/>
    </location>
</feature>
<evidence type="ECO:0000259" key="7">
    <source>
        <dbReference type="PROSITE" id="PS51387"/>
    </source>
</evidence>
<evidence type="ECO:0000256" key="3">
    <source>
        <dbReference type="ARBA" id="ARBA00022630"/>
    </source>
</evidence>
<comment type="cofactor">
    <cofactor evidence="1">
        <name>FAD</name>
        <dbReference type="ChEBI" id="CHEBI:57692"/>
    </cofactor>
</comment>
<evidence type="ECO:0000256" key="2">
    <source>
        <dbReference type="ARBA" id="ARBA00005466"/>
    </source>
</evidence>
<dbReference type="Pfam" id="PF01565">
    <property type="entry name" value="FAD_binding_4"/>
    <property type="match status" value="1"/>
</dbReference>
<protein>
    <submittedName>
        <fullName evidence="8">EasE</fullName>
    </submittedName>
</protein>
<dbReference type="InterPro" id="IPR036318">
    <property type="entry name" value="FAD-bd_PCMH-like_sf"/>
</dbReference>
<keyword evidence="6" id="KW-0732">Signal</keyword>
<dbReference type="Gene3D" id="3.30.465.10">
    <property type="match status" value="2"/>
</dbReference>
<evidence type="ECO:0000256" key="5">
    <source>
        <dbReference type="ARBA" id="ARBA00023002"/>
    </source>
</evidence>
<dbReference type="InterPro" id="IPR016166">
    <property type="entry name" value="FAD-bd_PCMH"/>
</dbReference>
<comment type="similarity">
    <text evidence="2">Belongs to the oxygen-dependent FAD-linked oxidoreductase family.</text>
</comment>
<keyword evidence="5" id="KW-0560">Oxidoreductase</keyword>
<keyword evidence="4" id="KW-0274">FAD</keyword>
<dbReference type="EMBL" id="KY906251">
    <property type="protein sequence ID" value="ATW01299.1"/>
    <property type="molecule type" value="Genomic_DNA"/>
</dbReference>
<evidence type="ECO:0000256" key="1">
    <source>
        <dbReference type="ARBA" id="ARBA00001974"/>
    </source>
</evidence>
<dbReference type="AlphaFoldDB" id="A0A2H4P5A7"/>
<dbReference type="PANTHER" id="PTHR42973">
    <property type="entry name" value="BINDING OXIDOREDUCTASE, PUTATIVE (AFU_ORTHOLOGUE AFUA_1G17690)-RELATED"/>
    <property type="match status" value="1"/>
</dbReference>
<reference evidence="8" key="1">
    <citation type="submission" date="2017-04" db="EMBL/GenBank/DDBJ databases">
        <title>Claviceps gigantea ergot alkaloid gene cluster.</title>
        <authorList>
            <person name="Panaccione D.G."/>
            <person name="Bragg P.E."/>
        </authorList>
    </citation>
    <scope>NUCLEOTIDE SEQUENCE</scope>
    <source>
        <strain evidence="8">SP1</strain>
    </source>
</reference>